<keyword evidence="1" id="KW-1133">Transmembrane helix</keyword>
<dbReference type="EMBL" id="HBNS01030039">
    <property type="protein sequence ID" value="CAE4623755.1"/>
    <property type="molecule type" value="Transcribed_RNA"/>
</dbReference>
<protein>
    <submittedName>
        <fullName evidence="2">Uncharacterized protein</fullName>
    </submittedName>
</protein>
<keyword evidence="1" id="KW-0812">Transmembrane</keyword>
<evidence type="ECO:0000313" key="2">
    <source>
        <dbReference type="EMBL" id="CAE4623755.1"/>
    </source>
</evidence>
<proteinExistence type="predicted"/>
<dbReference type="PANTHER" id="PTHR40535:SF1">
    <property type="entry name" value="CHROMOSOME UNDETERMINED SCAFFOLD_9, WHOLE GENOME SHOTGUN SEQUENCE"/>
    <property type="match status" value="1"/>
</dbReference>
<dbReference type="AlphaFoldDB" id="A0A7S4RSG6"/>
<feature type="transmembrane region" description="Helical" evidence="1">
    <location>
        <begin position="25"/>
        <end position="44"/>
    </location>
</feature>
<gene>
    <name evidence="2" type="ORF">DBRI00130_LOCUS23597</name>
</gene>
<reference evidence="2" key="1">
    <citation type="submission" date="2021-01" db="EMBL/GenBank/DDBJ databases">
        <authorList>
            <person name="Corre E."/>
            <person name="Pelletier E."/>
            <person name="Niang G."/>
            <person name="Scheremetjew M."/>
            <person name="Finn R."/>
            <person name="Kale V."/>
            <person name="Holt S."/>
            <person name="Cochrane G."/>
            <person name="Meng A."/>
            <person name="Brown T."/>
            <person name="Cohen L."/>
        </authorList>
    </citation>
    <scope>NUCLEOTIDE SEQUENCE</scope>
    <source>
        <strain evidence="2">GSO104</strain>
    </source>
</reference>
<keyword evidence="1" id="KW-0472">Membrane</keyword>
<sequence>MHMTPIWCLNRRDYQGRILFRPPRVVYVLIVAFLVFVVVLYVGMRIQQAEVDRAPSTIDLFTTSKVCGMIILVNETKISSVAVSKSHNNSQETGGFVSASTFDDVDSLWSHADELKSSGVEVDDAVVANCGTCGQCSNPHDVGIYDDTKNTLTGDAKRCAYRALIGGRGPSTDCMRKNVGFTDSCNECWVDNIMCDMKKCAFVCMWNEIFGRQFGHTSGGKEILNPCKTCDEKRCGRAFTNCAGANRRRSGIISDIARDDKNELCTVADDGWWLRDDLAMDWESGNWRMSRNSGSGGA</sequence>
<accession>A0A7S4RSG6</accession>
<name>A0A7S4RSG6_9STRA</name>
<dbReference type="PANTHER" id="PTHR40535">
    <property type="entry name" value="CHROMOSOME UNDETERMINED SCAFFOLD_9, WHOLE GENOME SHOTGUN SEQUENCE"/>
    <property type="match status" value="1"/>
</dbReference>
<organism evidence="2">
    <name type="scientific">Ditylum brightwellii</name>
    <dbReference type="NCBI Taxonomy" id="49249"/>
    <lineage>
        <taxon>Eukaryota</taxon>
        <taxon>Sar</taxon>
        <taxon>Stramenopiles</taxon>
        <taxon>Ochrophyta</taxon>
        <taxon>Bacillariophyta</taxon>
        <taxon>Mediophyceae</taxon>
        <taxon>Lithodesmiophycidae</taxon>
        <taxon>Lithodesmiales</taxon>
        <taxon>Lithodesmiaceae</taxon>
        <taxon>Ditylum</taxon>
    </lineage>
</organism>
<evidence type="ECO:0000256" key="1">
    <source>
        <dbReference type="SAM" id="Phobius"/>
    </source>
</evidence>